<gene>
    <name evidence="6" type="primary">yxlF</name>
    <name evidence="6" type="ORF">GCM10010918_43120</name>
</gene>
<dbReference type="InterPro" id="IPR017871">
    <property type="entry name" value="ABC_transporter-like_CS"/>
</dbReference>
<evidence type="ECO:0000256" key="4">
    <source>
        <dbReference type="ARBA" id="ARBA00022840"/>
    </source>
</evidence>
<evidence type="ECO:0000313" key="6">
    <source>
        <dbReference type="EMBL" id="GGG81261.1"/>
    </source>
</evidence>
<keyword evidence="4 6" id="KW-0067">ATP-binding</keyword>
<comment type="caution">
    <text evidence="6">The sequence shown here is derived from an EMBL/GenBank/DDBJ whole genome shotgun (WGS) entry which is preliminary data.</text>
</comment>
<evidence type="ECO:0000256" key="1">
    <source>
        <dbReference type="ARBA" id="ARBA00005417"/>
    </source>
</evidence>
<dbReference type="PANTHER" id="PTHR43335:SF11">
    <property type="entry name" value="ABC TRANSPORTER RELATED"/>
    <property type="match status" value="1"/>
</dbReference>
<dbReference type="Gene3D" id="3.40.50.300">
    <property type="entry name" value="P-loop containing nucleotide triphosphate hydrolases"/>
    <property type="match status" value="1"/>
</dbReference>
<accession>A0A917M6W8</accession>
<evidence type="ECO:0000256" key="3">
    <source>
        <dbReference type="ARBA" id="ARBA00022741"/>
    </source>
</evidence>
<dbReference type="Pfam" id="PF00005">
    <property type="entry name" value="ABC_tran"/>
    <property type="match status" value="1"/>
</dbReference>
<dbReference type="Proteomes" id="UP000600247">
    <property type="component" value="Unassembled WGS sequence"/>
</dbReference>
<dbReference type="CDD" id="cd03230">
    <property type="entry name" value="ABC_DR_subfamily_A"/>
    <property type="match status" value="1"/>
</dbReference>
<dbReference type="PANTHER" id="PTHR43335">
    <property type="entry name" value="ABC TRANSPORTER, ATP-BINDING PROTEIN"/>
    <property type="match status" value="1"/>
</dbReference>
<reference evidence="6 7" key="1">
    <citation type="journal article" date="2014" name="Int. J. Syst. Evol. Microbiol.">
        <title>Complete genome sequence of Corynebacterium casei LMG S-19264T (=DSM 44701T), isolated from a smear-ripened cheese.</title>
        <authorList>
            <consortium name="US DOE Joint Genome Institute (JGI-PGF)"/>
            <person name="Walter F."/>
            <person name="Albersmeier A."/>
            <person name="Kalinowski J."/>
            <person name="Ruckert C."/>
        </authorList>
    </citation>
    <scope>NUCLEOTIDE SEQUENCE [LARGE SCALE GENOMIC DNA]</scope>
    <source>
        <strain evidence="6 7">CGMCC 1.15286</strain>
    </source>
</reference>
<dbReference type="InterPro" id="IPR027417">
    <property type="entry name" value="P-loop_NTPase"/>
</dbReference>
<name>A0A917M6W8_9BACL</name>
<dbReference type="InterPro" id="IPR003593">
    <property type="entry name" value="AAA+_ATPase"/>
</dbReference>
<evidence type="ECO:0000259" key="5">
    <source>
        <dbReference type="PROSITE" id="PS50893"/>
    </source>
</evidence>
<dbReference type="SUPFAM" id="SSF52540">
    <property type="entry name" value="P-loop containing nucleoside triphosphate hydrolases"/>
    <property type="match status" value="1"/>
</dbReference>
<keyword evidence="7" id="KW-1185">Reference proteome</keyword>
<proteinExistence type="inferred from homology"/>
<organism evidence="6 7">
    <name type="scientific">Paenibacillus radicis</name>
    <name type="common">ex Gao et al. 2016</name>
    <dbReference type="NCBI Taxonomy" id="1737354"/>
    <lineage>
        <taxon>Bacteria</taxon>
        <taxon>Bacillati</taxon>
        <taxon>Bacillota</taxon>
        <taxon>Bacilli</taxon>
        <taxon>Bacillales</taxon>
        <taxon>Paenibacillaceae</taxon>
        <taxon>Paenibacillus</taxon>
    </lineage>
</organism>
<dbReference type="InterPro" id="IPR025302">
    <property type="entry name" value="DrrA1/2-like_C"/>
</dbReference>
<dbReference type="SMART" id="SM00382">
    <property type="entry name" value="AAA"/>
    <property type="match status" value="1"/>
</dbReference>
<evidence type="ECO:0000256" key="2">
    <source>
        <dbReference type="ARBA" id="ARBA00022448"/>
    </source>
</evidence>
<evidence type="ECO:0000313" key="7">
    <source>
        <dbReference type="Proteomes" id="UP000600247"/>
    </source>
</evidence>
<sequence>MSALLRAEQLTKAFGSTQAVAGISFDIAPGRCTALLGPNGAGKTTTIRMLAGLLQPTGGKLSYAGVKPGQSPNSLLGYLPQAPSFYGWMTGREYAVYAARLCGLSAAEARSQADALLERVGLSAAANRAISGYSGGMKQRLGLAQALVHRPKLLILDEPVSALDPLGRHEVLMLLRELKQETTVLFSTHVLHDAEQLCDDVLIIRNGEMALQGSIEEIKNNHRMSVITLHIEGDDHSKQWCVSYQGGAYVKELRRIEKGIELVVTDMELARRELLGQLAEDGIRVAKLEFGHSTLEDLFMKVVSG</sequence>
<dbReference type="EMBL" id="BMHY01000010">
    <property type="protein sequence ID" value="GGG81261.1"/>
    <property type="molecule type" value="Genomic_DNA"/>
</dbReference>
<dbReference type="GO" id="GO:0005524">
    <property type="term" value="F:ATP binding"/>
    <property type="evidence" value="ECO:0007669"/>
    <property type="project" value="UniProtKB-KW"/>
</dbReference>
<dbReference type="RefSeq" id="WP_188891272.1">
    <property type="nucleotide sequence ID" value="NZ_BMHY01000010.1"/>
</dbReference>
<protein>
    <submittedName>
        <fullName evidence="6">ABC transporter ATP-binding protein YxlF</fullName>
    </submittedName>
</protein>
<dbReference type="InterPro" id="IPR003439">
    <property type="entry name" value="ABC_transporter-like_ATP-bd"/>
</dbReference>
<keyword evidence="2" id="KW-0813">Transport</keyword>
<comment type="similarity">
    <text evidence="1">Belongs to the ABC transporter superfamily.</text>
</comment>
<dbReference type="PROSITE" id="PS50893">
    <property type="entry name" value="ABC_TRANSPORTER_2"/>
    <property type="match status" value="1"/>
</dbReference>
<dbReference type="PROSITE" id="PS00211">
    <property type="entry name" value="ABC_TRANSPORTER_1"/>
    <property type="match status" value="1"/>
</dbReference>
<keyword evidence="3" id="KW-0547">Nucleotide-binding</keyword>
<dbReference type="AlphaFoldDB" id="A0A917M6W8"/>
<dbReference type="GO" id="GO:0016887">
    <property type="term" value="F:ATP hydrolysis activity"/>
    <property type="evidence" value="ECO:0007669"/>
    <property type="project" value="InterPro"/>
</dbReference>
<dbReference type="Pfam" id="PF13732">
    <property type="entry name" value="DrrA1-3_C"/>
    <property type="match status" value="1"/>
</dbReference>
<feature type="domain" description="ABC transporter" evidence="5">
    <location>
        <begin position="5"/>
        <end position="231"/>
    </location>
</feature>